<dbReference type="Pfam" id="PF01667">
    <property type="entry name" value="Ribosomal_S27e"/>
    <property type="match status" value="1"/>
</dbReference>
<evidence type="ECO:0000256" key="2">
    <source>
        <dbReference type="ARBA" id="ARBA00010919"/>
    </source>
</evidence>
<dbReference type="GO" id="GO:0006412">
    <property type="term" value="P:translation"/>
    <property type="evidence" value="ECO:0007669"/>
    <property type="project" value="InterPro"/>
</dbReference>
<gene>
    <name evidence="6" type="ORF">GBAR_LOCUS21814</name>
</gene>
<sequence length="65" mass="6888">MKKSHISIPVPSSKFQKVVCAACEETLVVYSHASSLVTCNFCGNTITEPTGSKANMRGKIVGTAE</sequence>
<comment type="caution">
    <text evidence="6">The sequence shown here is derived from an EMBL/GenBank/DDBJ whole genome shotgun (WGS) entry which is preliminary data.</text>
</comment>
<comment type="cofactor">
    <cofactor evidence="1">
        <name>Zn(2+)</name>
        <dbReference type="ChEBI" id="CHEBI:29105"/>
    </cofactor>
</comment>
<dbReference type="InterPro" id="IPR011332">
    <property type="entry name" value="Ribosomal_zn-bd"/>
</dbReference>
<dbReference type="GO" id="GO:0005840">
    <property type="term" value="C:ribosome"/>
    <property type="evidence" value="ECO:0007669"/>
    <property type="project" value="UniProtKB-KW"/>
</dbReference>
<accession>A0AA35X042</accession>
<dbReference type="Proteomes" id="UP001174909">
    <property type="component" value="Unassembled WGS sequence"/>
</dbReference>
<dbReference type="EMBL" id="CASHTH010003031">
    <property type="protein sequence ID" value="CAI8039249.1"/>
    <property type="molecule type" value="Genomic_DNA"/>
</dbReference>
<keyword evidence="3" id="KW-0862">Zinc</keyword>
<keyword evidence="7" id="KW-1185">Reference proteome</keyword>
<dbReference type="SUPFAM" id="SSF57829">
    <property type="entry name" value="Zn-binding ribosomal proteins"/>
    <property type="match status" value="1"/>
</dbReference>
<dbReference type="InterPro" id="IPR000592">
    <property type="entry name" value="Ribosomal_eS27"/>
</dbReference>
<name>A0AA35X042_GEOBA</name>
<evidence type="ECO:0000313" key="6">
    <source>
        <dbReference type="EMBL" id="CAI8039249.1"/>
    </source>
</evidence>
<dbReference type="HAMAP" id="MF_00371">
    <property type="entry name" value="Ribosomal_eS27"/>
    <property type="match status" value="1"/>
</dbReference>
<evidence type="ECO:0000256" key="1">
    <source>
        <dbReference type="ARBA" id="ARBA00001947"/>
    </source>
</evidence>
<evidence type="ECO:0000256" key="5">
    <source>
        <dbReference type="ARBA" id="ARBA00023274"/>
    </source>
</evidence>
<evidence type="ECO:0000256" key="4">
    <source>
        <dbReference type="ARBA" id="ARBA00022980"/>
    </source>
</evidence>
<keyword evidence="5" id="KW-0687">Ribonucleoprotein</keyword>
<dbReference type="InterPro" id="IPR023407">
    <property type="entry name" value="Ribosomal_eS27_Zn-bd_dom_sf"/>
</dbReference>
<dbReference type="NCBIfam" id="NF001629">
    <property type="entry name" value="PRK00415.1"/>
    <property type="match status" value="1"/>
</dbReference>
<evidence type="ECO:0000313" key="7">
    <source>
        <dbReference type="Proteomes" id="UP001174909"/>
    </source>
</evidence>
<dbReference type="AlphaFoldDB" id="A0AA35X042"/>
<comment type="similarity">
    <text evidence="2">Belongs to the eukaryotic ribosomal protein eS27 family.</text>
</comment>
<dbReference type="Gene3D" id="2.20.25.100">
    <property type="entry name" value="Zn-binding ribosomal proteins"/>
    <property type="match status" value="1"/>
</dbReference>
<protein>
    <submittedName>
        <fullName evidence="6">30S ribosomal protein S27e</fullName>
    </submittedName>
</protein>
<evidence type="ECO:0000256" key="3">
    <source>
        <dbReference type="ARBA" id="ARBA00022833"/>
    </source>
</evidence>
<keyword evidence="4 6" id="KW-0689">Ribosomal protein</keyword>
<reference evidence="6" key="1">
    <citation type="submission" date="2023-03" db="EMBL/GenBank/DDBJ databases">
        <authorList>
            <person name="Steffen K."/>
            <person name="Cardenas P."/>
        </authorList>
    </citation>
    <scope>NUCLEOTIDE SEQUENCE</scope>
</reference>
<organism evidence="6 7">
    <name type="scientific">Geodia barretti</name>
    <name type="common">Barrett's horny sponge</name>
    <dbReference type="NCBI Taxonomy" id="519541"/>
    <lineage>
        <taxon>Eukaryota</taxon>
        <taxon>Metazoa</taxon>
        <taxon>Porifera</taxon>
        <taxon>Demospongiae</taxon>
        <taxon>Heteroscleromorpha</taxon>
        <taxon>Tetractinellida</taxon>
        <taxon>Astrophorina</taxon>
        <taxon>Geodiidae</taxon>
        <taxon>Geodia</taxon>
    </lineage>
</organism>
<dbReference type="GO" id="GO:0003735">
    <property type="term" value="F:structural constituent of ribosome"/>
    <property type="evidence" value="ECO:0007669"/>
    <property type="project" value="InterPro"/>
</dbReference>
<proteinExistence type="inferred from homology"/>
<dbReference type="GO" id="GO:1990904">
    <property type="term" value="C:ribonucleoprotein complex"/>
    <property type="evidence" value="ECO:0007669"/>
    <property type="project" value="UniProtKB-KW"/>
</dbReference>